<dbReference type="GO" id="GO:0052621">
    <property type="term" value="F:diguanylate cyclase activity"/>
    <property type="evidence" value="ECO:0007669"/>
    <property type="project" value="UniProtKB-EC"/>
</dbReference>
<comment type="catalytic activity">
    <reaction evidence="9">
        <text>2 GTP = 3',3'-c-di-GMP + 2 diphosphate</text>
        <dbReference type="Rhea" id="RHEA:24898"/>
        <dbReference type="ChEBI" id="CHEBI:33019"/>
        <dbReference type="ChEBI" id="CHEBI:37565"/>
        <dbReference type="ChEBI" id="CHEBI:58805"/>
        <dbReference type="EC" id="2.7.7.65"/>
    </reaction>
</comment>
<keyword evidence="7 10" id="KW-1133">Transmembrane helix</keyword>
<dbReference type="RefSeq" id="WP_336499680.1">
    <property type="nucleotide sequence ID" value="NZ_VNHQ01000014.1"/>
</dbReference>
<sequence>MLRHCSIEAKAGLVVIVALLATLIPMWVILNAWLKHENELVEKAARNDAMNLAIAFEEHVHSVVRYADALIQDMREELVEDPDAFQTLAKTKLPRYGALVGQLALIDAEGWLVGTSLDSLAKKVDLSDREHFRVHRDNLGQDQLFVSKPILGRVSGIWSIQLTRPVIRDGKFTGVLVLSIPVAFFTDFYKQINIGQHGLIALVGLDRVPRAAASSINLDARLDGMVVPEDRPYFDSTKPDEGFYRGPSAIDQITRLTAYRRLEDVGLIVVVQLSPSEYLSASRERRQFLIFCAAAISALLLAFASYLYFATRRHLKNTAALKRAHDSLRQIVKIDLLTGARSRRDFLETLENELGRALRHNAPLSLVLLDIDFFKRVNDTYGYPIGDVVLRELSARCSAVLRAHDVFGRLGGEEFGLILPQTDKEGALLVAEKLRLAVESAVISTERGPVQITISAGVACAESAGEDSSRLVIRADDALYTAKQTGRNRVCFAPAAEGSPPQPETAGPATV</sequence>
<evidence type="ECO:0000313" key="13">
    <source>
        <dbReference type="Proteomes" id="UP000324282"/>
    </source>
</evidence>
<dbReference type="PROSITE" id="PS50887">
    <property type="entry name" value="GGDEF"/>
    <property type="match status" value="1"/>
</dbReference>
<dbReference type="GO" id="GO:1902201">
    <property type="term" value="P:negative regulation of bacterial-type flagellum-dependent cell motility"/>
    <property type="evidence" value="ECO:0007669"/>
    <property type="project" value="TreeGrafter"/>
</dbReference>
<accession>A0A5S5B2S7</accession>
<dbReference type="InterPro" id="IPR043128">
    <property type="entry name" value="Rev_trsase/Diguanyl_cyclase"/>
</dbReference>
<dbReference type="InterPro" id="IPR050469">
    <property type="entry name" value="Diguanylate_Cyclase"/>
</dbReference>
<dbReference type="CDD" id="cd12914">
    <property type="entry name" value="PDC1_DGC_like"/>
    <property type="match status" value="1"/>
</dbReference>
<dbReference type="Pfam" id="PF02743">
    <property type="entry name" value="dCache_1"/>
    <property type="match status" value="1"/>
</dbReference>
<feature type="transmembrane region" description="Helical" evidence="10">
    <location>
        <begin position="288"/>
        <end position="309"/>
    </location>
</feature>
<dbReference type="SMART" id="SM00267">
    <property type="entry name" value="GGDEF"/>
    <property type="match status" value="1"/>
</dbReference>
<feature type="transmembrane region" description="Helical" evidence="10">
    <location>
        <begin position="12"/>
        <end position="34"/>
    </location>
</feature>
<comment type="cofactor">
    <cofactor evidence="1">
        <name>Mg(2+)</name>
        <dbReference type="ChEBI" id="CHEBI:18420"/>
    </cofactor>
</comment>
<evidence type="ECO:0000256" key="4">
    <source>
        <dbReference type="ARBA" id="ARBA00012528"/>
    </source>
</evidence>
<dbReference type="EMBL" id="VNHQ01000014">
    <property type="protein sequence ID" value="TYP61305.1"/>
    <property type="molecule type" value="Genomic_DNA"/>
</dbReference>
<comment type="caution">
    <text evidence="12">The sequence shown here is derived from an EMBL/GenBank/DDBJ whole genome shotgun (WGS) entry which is preliminary data.</text>
</comment>
<evidence type="ECO:0000256" key="1">
    <source>
        <dbReference type="ARBA" id="ARBA00001946"/>
    </source>
</evidence>
<proteinExistence type="predicted"/>
<evidence type="ECO:0000259" key="11">
    <source>
        <dbReference type="PROSITE" id="PS50887"/>
    </source>
</evidence>
<evidence type="ECO:0000256" key="6">
    <source>
        <dbReference type="ARBA" id="ARBA00022692"/>
    </source>
</evidence>
<keyword evidence="8 10" id="KW-0472">Membrane</keyword>
<dbReference type="Gene3D" id="3.30.450.20">
    <property type="entry name" value="PAS domain"/>
    <property type="match status" value="2"/>
</dbReference>
<dbReference type="Pfam" id="PF00990">
    <property type="entry name" value="GGDEF"/>
    <property type="match status" value="1"/>
</dbReference>
<dbReference type="EC" id="2.7.7.65" evidence="4"/>
<gene>
    <name evidence="12" type="ORF">A9A72_12437</name>
</gene>
<evidence type="ECO:0000256" key="2">
    <source>
        <dbReference type="ARBA" id="ARBA00004533"/>
    </source>
</evidence>
<comment type="subcellular location">
    <subcellularLocation>
        <location evidence="2">Cell inner membrane</location>
    </subcellularLocation>
    <subcellularLocation>
        <location evidence="3">Cell membrane</location>
        <topology evidence="3">Multi-pass membrane protein</topology>
    </subcellularLocation>
</comment>
<dbReference type="InterPro" id="IPR033479">
    <property type="entry name" value="dCache_1"/>
</dbReference>
<dbReference type="InterPro" id="IPR029787">
    <property type="entry name" value="Nucleotide_cyclase"/>
</dbReference>
<keyword evidence="5" id="KW-1003">Cell membrane</keyword>
<dbReference type="InterPro" id="IPR000160">
    <property type="entry name" value="GGDEF_dom"/>
</dbReference>
<evidence type="ECO:0000256" key="10">
    <source>
        <dbReference type="SAM" id="Phobius"/>
    </source>
</evidence>
<dbReference type="SUPFAM" id="SSF55073">
    <property type="entry name" value="Nucleotide cyclase"/>
    <property type="match status" value="1"/>
</dbReference>
<dbReference type="AlphaFoldDB" id="A0A5S5B2S7"/>
<feature type="domain" description="GGDEF" evidence="11">
    <location>
        <begin position="362"/>
        <end position="495"/>
    </location>
</feature>
<dbReference type="PANTHER" id="PTHR45138">
    <property type="entry name" value="REGULATORY COMPONENTS OF SENSORY TRANSDUCTION SYSTEM"/>
    <property type="match status" value="1"/>
</dbReference>
<protein>
    <recommendedName>
        <fullName evidence="4">diguanylate cyclase</fullName>
        <ecNumber evidence="4">2.7.7.65</ecNumber>
    </recommendedName>
</protein>
<dbReference type="GO" id="GO:0043709">
    <property type="term" value="P:cell adhesion involved in single-species biofilm formation"/>
    <property type="evidence" value="ECO:0007669"/>
    <property type="project" value="TreeGrafter"/>
</dbReference>
<name>A0A5S5B2S7_STUST</name>
<dbReference type="GO" id="GO:0005886">
    <property type="term" value="C:plasma membrane"/>
    <property type="evidence" value="ECO:0007669"/>
    <property type="project" value="UniProtKB-SubCell"/>
</dbReference>
<evidence type="ECO:0000313" key="12">
    <source>
        <dbReference type="EMBL" id="TYP61305.1"/>
    </source>
</evidence>
<evidence type="ECO:0000256" key="7">
    <source>
        <dbReference type="ARBA" id="ARBA00022989"/>
    </source>
</evidence>
<dbReference type="FunFam" id="3.30.70.270:FF:000001">
    <property type="entry name" value="Diguanylate cyclase domain protein"/>
    <property type="match status" value="1"/>
</dbReference>
<evidence type="ECO:0000256" key="5">
    <source>
        <dbReference type="ARBA" id="ARBA00022475"/>
    </source>
</evidence>
<keyword evidence="6 10" id="KW-0812">Transmembrane</keyword>
<dbReference type="NCBIfam" id="TIGR00254">
    <property type="entry name" value="GGDEF"/>
    <property type="match status" value="1"/>
</dbReference>
<reference evidence="12 13" key="1">
    <citation type="submission" date="2019-07" db="EMBL/GenBank/DDBJ databases">
        <title>Deep subsurface shale carbon reservoir microbial communities from Ohio and West Virginia, USA.</title>
        <authorList>
            <person name="Wrighton K."/>
        </authorList>
    </citation>
    <scope>NUCLEOTIDE SEQUENCE [LARGE SCALE GENOMIC DNA]</scope>
    <source>
        <strain evidence="12 13">NP_8Ht</strain>
    </source>
</reference>
<dbReference type="CDD" id="cd12915">
    <property type="entry name" value="PDC2_DGC_like"/>
    <property type="match status" value="1"/>
</dbReference>
<evidence type="ECO:0000256" key="8">
    <source>
        <dbReference type="ARBA" id="ARBA00023136"/>
    </source>
</evidence>
<evidence type="ECO:0000256" key="3">
    <source>
        <dbReference type="ARBA" id="ARBA00004651"/>
    </source>
</evidence>
<evidence type="ECO:0000256" key="9">
    <source>
        <dbReference type="ARBA" id="ARBA00034247"/>
    </source>
</evidence>
<dbReference type="CDD" id="cd01949">
    <property type="entry name" value="GGDEF"/>
    <property type="match status" value="1"/>
</dbReference>
<dbReference type="Proteomes" id="UP000324282">
    <property type="component" value="Unassembled WGS sequence"/>
</dbReference>
<dbReference type="Gene3D" id="3.30.70.270">
    <property type="match status" value="1"/>
</dbReference>
<organism evidence="12 13">
    <name type="scientific">Stutzerimonas stutzeri</name>
    <name type="common">Pseudomonas stutzeri</name>
    <dbReference type="NCBI Taxonomy" id="316"/>
    <lineage>
        <taxon>Bacteria</taxon>
        <taxon>Pseudomonadati</taxon>
        <taxon>Pseudomonadota</taxon>
        <taxon>Gammaproteobacteria</taxon>
        <taxon>Pseudomonadales</taxon>
        <taxon>Pseudomonadaceae</taxon>
        <taxon>Stutzerimonas</taxon>
    </lineage>
</organism>
<dbReference type="PANTHER" id="PTHR45138:SF9">
    <property type="entry name" value="DIGUANYLATE CYCLASE DGCM-RELATED"/>
    <property type="match status" value="1"/>
</dbReference>